<name>A0AAU8JYR4_9ACTN</name>
<organism evidence="1">
    <name type="scientific">Kitasatospora camelliae</name>
    <dbReference type="NCBI Taxonomy" id="3156397"/>
    <lineage>
        <taxon>Bacteria</taxon>
        <taxon>Bacillati</taxon>
        <taxon>Actinomycetota</taxon>
        <taxon>Actinomycetes</taxon>
        <taxon>Kitasatosporales</taxon>
        <taxon>Streptomycetaceae</taxon>
        <taxon>Kitasatospora</taxon>
    </lineage>
</organism>
<accession>A0AAU8JYR4</accession>
<proteinExistence type="predicted"/>
<dbReference type="EMBL" id="CP159872">
    <property type="protein sequence ID" value="XCM80376.1"/>
    <property type="molecule type" value="Genomic_DNA"/>
</dbReference>
<reference evidence="1" key="1">
    <citation type="submission" date="2024-06" db="EMBL/GenBank/DDBJ databases">
        <title>The genome sequences of Kitasatospora sp. strain HUAS MG31.</title>
        <authorList>
            <person name="Mo P."/>
        </authorList>
    </citation>
    <scope>NUCLEOTIDE SEQUENCE</scope>
    <source>
        <strain evidence="1">HUAS MG31</strain>
    </source>
</reference>
<dbReference type="AlphaFoldDB" id="A0AAU8JYR4"/>
<dbReference type="KEGG" id="kcm:ABWK59_16305"/>
<gene>
    <name evidence="1" type="ORF">ABWK59_16305</name>
</gene>
<protein>
    <submittedName>
        <fullName evidence="1">Uncharacterized protein</fullName>
    </submittedName>
</protein>
<dbReference type="RefSeq" id="WP_354641315.1">
    <property type="nucleotide sequence ID" value="NZ_CP159872.1"/>
</dbReference>
<evidence type="ECO:0000313" key="1">
    <source>
        <dbReference type="EMBL" id="XCM80376.1"/>
    </source>
</evidence>
<sequence length="75" mass="8189">MSTESIPACEPDFEQTRVVDVFPLHGFTCAHTTNGHGTVDWWHVFAADGHYLGSTSRAEYVGAVIQQAKRSGGPR</sequence>